<evidence type="ECO:0000313" key="11">
    <source>
        <dbReference type="Proteomes" id="UP000305674"/>
    </source>
</evidence>
<dbReference type="InterPro" id="IPR036259">
    <property type="entry name" value="MFS_trans_sf"/>
</dbReference>
<feature type="transmembrane region" description="Helical" evidence="8">
    <location>
        <begin position="42"/>
        <end position="61"/>
    </location>
</feature>
<dbReference type="RefSeq" id="WP_136853060.1">
    <property type="nucleotide sequence ID" value="NZ_SWCI01000005.1"/>
</dbReference>
<dbReference type="InterPro" id="IPR050189">
    <property type="entry name" value="MFS_Efflux_Transporters"/>
</dbReference>
<comment type="caution">
    <text evidence="8">Lacks conserved residue(s) required for the propagation of feature annotation.</text>
</comment>
<feature type="transmembrane region" description="Helical" evidence="8">
    <location>
        <begin position="235"/>
        <end position="257"/>
    </location>
</feature>
<dbReference type="CDD" id="cd17320">
    <property type="entry name" value="MFS_MdfA_MDR_like"/>
    <property type="match status" value="1"/>
</dbReference>
<dbReference type="Pfam" id="PF07690">
    <property type="entry name" value="MFS_1"/>
    <property type="match status" value="1"/>
</dbReference>
<evidence type="ECO:0000256" key="7">
    <source>
        <dbReference type="ARBA" id="ARBA00023136"/>
    </source>
</evidence>
<feature type="transmembrane region" description="Helical" evidence="8">
    <location>
        <begin position="269"/>
        <end position="290"/>
    </location>
</feature>
<keyword evidence="3 8" id="KW-0813">Transport</keyword>
<organism evidence="10 11">
    <name type="scientific">Ferrimonas sediminicola</name>
    <dbReference type="NCBI Taxonomy" id="2569538"/>
    <lineage>
        <taxon>Bacteria</taxon>
        <taxon>Pseudomonadati</taxon>
        <taxon>Pseudomonadota</taxon>
        <taxon>Gammaproteobacteria</taxon>
        <taxon>Alteromonadales</taxon>
        <taxon>Ferrimonadaceae</taxon>
        <taxon>Ferrimonas</taxon>
    </lineage>
</organism>
<sequence>MKTTKLEMLYLAALSMLGFVATDMYLPAFERMQGFFGSGPEAVALSLSVFLAGLAVGQLLWGVLSDRFGHRTALLAGLAVFVAASVAIAFTQAIWQLLTLRALQALGVSAAAVIWQAMVVGEKSDREAQRLFASIMPLVALTPALAPQLGVVLMQGFDWQGIFIGLALMGGGCFLATLKRPGRPPQPPQGSIAADFGLLLRRPGYVGNVLIYSFGSAAFFAFLTGLPRVMSGMGYGAGDIALVFLPQTLAFLGGGYLGKRWVERLGDGWMLKQLLVLFGFASLLLTVVSLLPLPVIWPMLAPFCLLAAANGALYPIAVNRALGCARECPATGAGLQNSIQISVSFAASAAVALFAGQAQAAVGIAIGLSCIGVMLGYVLSEPGQRRQWALPDPARVAIDERES</sequence>
<feature type="transmembrane region" description="Helical" evidence="8">
    <location>
        <begin position="7"/>
        <end position="26"/>
    </location>
</feature>
<evidence type="ECO:0000256" key="5">
    <source>
        <dbReference type="ARBA" id="ARBA00022692"/>
    </source>
</evidence>
<evidence type="ECO:0000256" key="1">
    <source>
        <dbReference type="ARBA" id="ARBA00004651"/>
    </source>
</evidence>
<dbReference type="EMBL" id="SWCI01000005">
    <property type="protein sequence ID" value="TKB48866.1"/>
    <property type="molecule type" value="Genomic_DNA"/>
</dbReference>
<comment type="caution">
    <text evidence="10">The sequence shown here is derived from an EMBL/GenBank/DDBJ whole genome shotgun (WGS) entry which is preliminary data.</text>
</comment>
<gene>
    <name evidence="10" type="ORF">FCL40_09490</name>
</gene>
<keyword evidence="5 8" id="KW-0812">Transmembrane</keyword>
<dbReference type="GO" id="GO:0042910">
    <property type="term" value="F:xenobiotic transmembrane transporter activity"/>
    <property type="evidence" value="ECO:0007669"/>
    <property type="project" value="InterPro"/>
</dbReference>
<keyword evidence="4" id="KW-1003">Cell membrane</keyword>
<evidence type="ECO:0000256" key="6">
    <source>
        <dbReference type="ARBA" id="ARBA00022989"/>
    </source>
</evidence>
<dbReference type="SUPFAM" id="SSF103473">
    <property type="entry name" value="MFS general substrate transporter"/>
    <property type="match status" value="1"/>
</dbReference>
<accession>A0A4U1BD48</accession>
<dbReference type="GO" id="GO:1990961">
    <property type="term" value="P:xenobiotic detoxification by transmembrane export across the plasma membrane"/>
    <property type="evidence" value="ECO:0007669"/>
    <property type="project" value="InterPro"/>
</dbReference>
<dbReference type="OrthoDB" id="9814303at2"/>
<evidence type="ECO:0000256" key="3">
    <source>
        <dbReference type="ARBA" id="ARBA00022448"/>
    </source>
</evidence>
<feature type="transmembrane region" description="Helical" evidence="8">
    <location>
        <begin position="131"/>
        <end position="153"/>
    </location>
</feature>
<feature type="transmembrane region" description="Helical" evidence="8">
    <location>
        <begin position="361"/>
        <end position="379"/>
    </location>
</feature>
<evidence type="ECO:0000256" key="4">
    <source>
        <dbReference type="ARBA" id="ARBA00022475"/>
    </source>
</evidence>
<dbReference type="InterPro" id="IPR020846">
    <property type="entry name" value="MFS_dom"/>
</dbReference>
<dbReference type="PANTHER" id="PTHR43124:SF3">
    <property type="entry name" value="CHLORAMPHENICOL EFFLUX PUMP RV0191"/>
    <property type="match status" value="1"/>
</dbReference>
<evidence type="ECO:0000256" key="2">
    <source>
        <dbReference type="ARBA" id="ARBA00006236"/>
    </source>
</evidence>
<reference evidence="10 11" key="1">
    <citation type="submission" date="2019-04" db="EMBL/GenBank/DDBJ databases">
        <authorList>
            <person name="Hwang J.C."/>
        </authorList>
    </citation>
    <scope>NUCLEOTIDE SEQUENCE [LARGE SCALE GENOMIC DNA]</scope>
    <source>
        <strain evidence="10 11">IMCC35001</strain>
    </source>
</reference>
<evidence type="ECO:0000313" key="10">
    <source>
        <dbReference type="EMBL" id="TKB48866.1"/>
    </source>
</evidence>
<dbReference type="NCBIfam" id="NF008270">
    <property type="entry name" value="PRK11043.1"/>
    <property type="match status" value="1"/>
</dbReference>
<keyword evidence="7 8" id="KW-0472">Membrane</keyword>
<keyword evidence="8" id="KW-0997">Cell inner membrane</keyword>
<dbReference type="AlphaFoldDB" id="A0A4U1BD48"/>
<dbReference type="PANTHER" id="PTHR43124">
    <property type="entry name" value="PURINE EFFLUX PUMP PBUE"/>
    <property type="match status" value="1"/>
</dbReference>
<feature type="transmembrane region" description="Helical" evidence="8">
    <location>
        <begin position="159"/>
        <end position="178"/>
    </location>
</feature>
<feature type="transmembrane region" description="Helical" evidence="8">
    <location>
        <begin position="101"/>
        <end position="119"/>
    </location>
</feature>
<comment type="subcellular location">
    <subcellularLocation>
        <location evidence="8">Cell inner membrane</location>
        <topology evidence="8">Multi-pass membrane protein</topology>
    </subcellularLocation>
    <subcellularLocation>
        <location evidence="1">Cell membrane</location>
        <topology evidence="1">Multi-pass membrane protein</topology>
    </subcellularLocation>
</comment>
<feature type="transmembrane region" description="Helical" evidence="8">
    <location>
        <begin position="205"/>
        <end position="223"/>
    </location>
</feature>
<dbReference type="GO" id="GO:0005886">
    <property type="term" value="C:plasma membrane"/>
    <property type="evidence" value="ECO:0007669"/>
    <property type="project" value="UniProtKB-SubCell"/>
</dbReference>
<dbReference type="NCBIfam" id="TIGR00710">
    <property type="entry name" value="efflux_Bcr_CflA"/>
    <property type="match status" value="1"/>
</dbReference>
<evidence type="ECO:0000256" key="8">
    <source>
        <dbReference type="RuleBase" id="RU365088"/>
    </source>
</evidence>
<feature type="domain" description="Major facilitator superfamily (MFS) profile" evidence="9">
    <location>
        <begin position="7"/>
        <end position="384"/>
    </location>
</feature>
<feature type="transmembrane region" description="Helical" evidence="8">
    <location>
        <begin position="73"/>
        <end position="95"/>
    </location>
</feature>
<proteinExistence type="inferred from homology"/>
<evidence type="ECO:0000259" key="9">
    <source>
        <dbReference type="PROSITE" id="PS50850"/>
    </source>
</evidence>
<name>A0A4U1BD48_9GAMM</name>
<dbReference type="InterPro" id="IPR011701">
    <property type="entry name" value="MFS"/>
</dbReference>
<comment type="similarity">
    <text evidence="2 8">Belongs to the major facilitator superfamily. Bcr/CmlA family.</text>
</comment>
<keyword evidence="6 8" id="KW-1133">Transmembrane helix</keyword>
<dbReference type="InterPro" id="IPR004812">
    <property type="entry name" value="Efflux_drug-R_Bcr/CmlA"/>
</dbReference>
<dbReference type="Proteomes" id="UP000305674">
    <property type="component" value="Unassembled WGS sequence"/>
</dbReference>
<protein>
    <recommendedName>
        <fullName evidence="8">Bcr/CflA family efflux transporter</fullName>
    </recommendedName>
</protein>
<dbReference type="PROSITE" id="PS50850">
    <property type="entry name" value="MFS"/>
    <property type="match status" value="1"/>
</dbReference>
<keyword evidence="11" id="KW-1185">Reference proteome</keyword>
<dbReference type="Gene3D" id="1.20.1720.10">
    <property type="entry name" value="Multidrug resistance protein D"/>
    <property type="match status" value="1"/>
</dbReference>